<sequence>MATFFDIPGSNPPTPFSAPIQALLASTPPSSTPDETASHIVDAVTSSPDPSSALWQLWDAFFTTVVNSASHGPHLAFLDALRAQPPTQPTHVRAATDAESYLRSYLGPDGKLRWSKLPRFDWQWRDDHDILEAWRAWDGIREDSAIGTITSKLERTPAELFLRFIDFSTALLEVNHLRGGNGVSSISVFYACRNVLERDVGHSGLPRPDRTVHVISPDELWTLDVRVAATWMRDGGLALWEADGEDFRRHYAATLEFKTDLWPREDGLARERWELWGRRLRELSTDGSLDEETRAVVVEAAGVVTRLLEETDGP</sequence>
<dbReference type="GeneID" id="38114893"/>
<evidence type="ECO:0000313" key="1">
    <source>
        <dbReference type="EMBL" id="RDW84197.1"/>
    </source>
</evidence>
<evidence type="ECO:0000313" key="2">
    <source>
        <dbReference type="Proteomes" id="UP000256690"/>
    </source>
</evidence>
<dbReference type="AlphaFoldDB" id="A0A3D8SCY6"/>
<dbReference type="Pfam" id="PF12311">
    <property type="entry name" value="DUF3632"/>
    <property type="match status" value="1"/>
</dbReference>
<gene>
    <name evidence="1" type="ORF">DSM5745_04523</name>
</gene>
<keyword evidence="2" id="KW-1185">Reference proteome</keyword>
<dbReference type="InterPro" id="IPR053204">
    <property type="entry name" value="Oxopyrrolidines_Biosynth-assoc"/>
</dbReference>
<accession>A0A3D8SCY6</accession>
<dbReference type="PANTHER" id="PTHR38797">
    <property type="entry name" value="NUCLEAR PORE COMPLEX PROTEIN NUP85-RELATED"/>
    <property type="match status" value="1"/>
</dbReference>
<name>A0A3D8SCY6_9EURO</name>
<comment type="caution">
    <text evidence="1">The sequence shown here is derived from an EMBL/GenBank/DDBJ whole genome shotgun (WGS) entry which is preliminary data.</text>
</comment>
<dbReference type="Proteomes" id="UP000256690">
    <property type="component" value="Unassembled WGS sequence"/>
</dbReference>
<dbReference type="InterPro" id="IPR022085">
    <property type="entry name" value="OpdG"/>
</dbReference>
<dbReference type="EMBL" id="PVWQ01000004">
    <property type="protein sequence ID" value="RDW84197.1"/>
    <property type="molecule type" value="Genomic_DNA"/>
</dbReference>
<dbReference type="STRING" id="1810919.A0A3D8SCY6"/>
<dbReference type="PANTHER" id="PTHR38797:SF4">
    <property type="entry name" value="NUCLEAR PORE COMPLEX PROTEIN NUP85"/>
    <property type="match status" value="1"/>
</dbReference>
<organism evidence="1 2">
    <name type="scientific">Aspergillus mulundensis</name>
    <dbReference type="NCBI Taxonomy" id="1810919"/>
    <lineage>
        <taxon>Eukaryota</taxon>
        <taxon>Fungi</taxon>
        <taxon>Dikarya</taxon>
        <taxon>Ascomycota</taxon>
        <taxon>Pezizomycotina</taxon>
        <taxon>Eurotiomycetes</taxon>
        <taxon>Eurotiomycetidae</taxon>
        <taxon>Eurotiales</taxon>
        <taxon>Aspergillaceae</taxon>
        <taxon>Aspergillus</taxon>
        <taxon>Aspergillus subgen. Nidulantes</taxon>
    </lineage>
</organism>
<dbReference type="OrthoDB" id="4587349at2759"/>
<protein>
    <submittedName>
        <fullName evidence="1">Uncharacterized protein</fullName>
    </submittedName>
</protein>
<proteinExistence type="predicted"/>
<dbReference type="RefSeq" id="XP_026605535.1">
    <property type="nucleotide sequence ID" value="XM_026746539.1"/>
</dbReference>
<reference evidence="1 2" key="1">
    <citation type="journal article" date="2018" name="IMA Fungus">
        <title>IMA Genome-F 9: Draft genome sequence of Annulohypoxylon stygium, Aspergillus mulundensis, Berkeleyomyces basicola (syn. Thielaviopsis basicola), Ceratocystis smalleyi, two Cercospora beticola strains, Coleophoma cylindrospora, Fusarium fracticaudum, Phialophora cf. hyalina, and Morchella septimelata.</title>
        <authorList>
            <person name="Wingfield B.D."/>
            <person name="Bills G.F."/>
            <person name="Dong Y."/>
            <person name="Huang W."/>
            <person name="Nel W.J."/>
            <person name="Swalarsk-Parry B.S."/>
            <person name="Vaghefi N."/>
            <person name="Wilken P.M."/>
            <person name="An Z."/>
            <person name="de Beer Z.W."/>
            <person name="De Vos L."/>
            <person name="Chen L."/>
            <person name="Duong T.A."/>
            <person name="Gao Y."/>
            <person name="Hammerbacher A."/>
            <person name="Kikkert J.R."/>
            <person name="Li Y."/>
            <person name="Li H."/>
            <person name="Li K."/>
            <person name="Li Q."/>
            <person name="Liu X."/>
            <person name="Ma X."/>
            <person name="Naidoo K."/>
            <person name="Pethybridge S.J."/>
            <person name="Sun J."/>
            <person name="Steenkamp E.T."/>
            <person name="van der Nest M.A."/>
            <person name="van Wyk S."/>
            <person name="Wingfield M.J."/>
            <person name="Xiong C."/>
            <person name="Yue Q."/>
            <person name="Zhang X."/>
        </authorList>
    </citation>
    <scope>NUCLEOTIDE SEQUENCE [LARGE SCALE GENOMIC DNA]</scope>
    <source>
        <strain evidence="1 2">DSM 5745</strain>
    </source>
</reference>